<dbReference type="STRING" id="216.LS73_00110"/>
<proteinExistence type="predicted"/>
<gene>
    <name evidence="3" type="ORF">LS73_003540</name>
    <name evidence="2" type="ORF">NCTC12714_01391</name>
</gene>
<accession>A0A099U164</accession>
<organism evidence="2 5">
    <name type="scientific">Helicobacter muridarum</name>
    <dbReference type="NCBI Taxonomy" id="216"/>
    <lineage>
        <taxon>Bacteria</taxon>
        <taxon>Pseudomonadati</taxon>
        <taxon>Campylobacterota</taxon>
        <taxon>Epsilonproteobacteria</taxon>
        <taxon>Campylobacterales</taxon>
        <taxon>Helicobacteraceae</taxon>
        <taxon>Helicobacter</taxon>
    </lineage>
</organism>
<evidence type="ECO:0000313" key="5">
    <source>
        <dbReference type="Proteomes" id="UP000255139"/>
    </source>
</evidence>
<dbReference type="OrthoDB" id="5372311at2"/>
<feature type="transmembrane region" description="Helical" evidence="1">
    <location>
        <begin position="330"/>
        <end position="349"/>
    </location>
</feature>
<keyword evidence="1" id="KW-0472">Membrane</keyword>
<reference evidence="2 5" key="2">
    <citation type="submission" date="2018-06" db="EMBL/GenBank/DDBJ databases">
        <authorList>
            <consortium name="Pathogen Informatics"/>
            <person name="Doyle S."/>
        </authorList>
    </citation>
    <scope>NUCLEOTIDE SEQUENCE [LARGE SCALE GENOMIC DNA]</scope>
    <source>
        <strain evidence="2 5">NCTC12714</strain>
    </source>
</reference>
<feature type="transmembrane region" description="Helical" evidence="1">
    <location>
        <begin position="306"/>
        <end position="324"/>
    </location>
</feature>
<evidence type="ECO:0000313" key="2">
    <source>
        <dbReference type="EMBL" id="STQ86580.1"/>
    </source>
</evidence>
<dbReference type="Proteomes" id="UP000255139">
    <property type="component" value="Unassembled WGS sequence"/>
</dbReference>
<reference evidence="3 4" key="1">
    <citation type="journal article" date="2014" name="Genome Announc.">
        <title>Draft genome sequences of eight enterohepatic helicobacter species isolated from both laboratory and wild rodents.</title>
        <authorList>
            <person name="Sheh A."/>
            <person name="Shen Z."/>
            <person name="Fox J.G."/>
        </authorList>
    </citation>
    <scope>NUCLEOTIDE SEQUENCE [LARGE SCALE GENOMIC DNA]</scope>
    <source>
        <strain evidence="3 4">ST1</strain>
    </source>
</reference>
<dbReference type="AlphaFoldDB" id="A0A099U164"/>
<name>A0A099U164_9HELI</name>
<evidence type="ECO:0000313" key="4">
    <source>
        <dbReference type="Proteomes" id="UP000029922"/>
    </source>
</evidence>
<protein>
    <submittedName>
        <fullName evidence="2">Periplasmic protein</fullName>
    </submittedName>
</protein>
<dbReference type="Gene3D" id="2.30.30.40">
    <property type="entry name" value="SH3 Domains"/>
    <property type="match status" value="1"/>
</dbReference>
<feature type="transmembrane region" description="Helical" evidence="1">
    <location>
        <begin position="12"/>
        <end position="31"/>
    </location>
</feature>
<keyword evidence="5" id="KW-1185">Reference proteome</keyword>
<evidence type="ECO:0000313" key="3">
    <source>
        <dbReference type="EMBL" id="TLE00741.1"/>
    </source>
</evidence>
<keyword evidence="1" id="KW-0812">Transmembrane</keyword>
<dbReference type="Proteomes" id="UP000029922">
    <property type="component" value="Unassembled WGS sequence"/>
</dbReference>
<sequence length="411" mass="47043">MCKFYANIILRFLRAFMLMFVIIFFILHLCFGQEDLSSVIRNMQDEPQDYDSAIQQNQVIEAPKILRLEILTDTDYFTNQTFYVGQYITISYRLMLFDGARIVYTEFTPSFDSLTKNQQGADNNSGVALIKSSDWNENGDYWNISYTFKILRDRATIPALVVHVQNNNIQDSMQTSKIGLQAQDLSSNHSFSNVVASNLKVIDYTLEIYDNKNNMILIELEGKNSNLEDFSIPNIKEQEFGQGTKFGIDIARANVLALVPKSLESINFNYFNIDSKQFIDIKIPNIINVIAQDDSTKEDLNPKNSFLGIVNICIISFLLLFSLLTIFKRSYFFAIISVLLLCLLVYRFFSNTHTIKTIPNAKVLILPTSHSTELLTISNPAKLQAVDKRNGFYKVYINSNKVGWISKSQVR</sequence>
<dbReference type="EMBL" id="JRPD02000005">
    <property type="protein sequence ID" value="TLE00741.1"/>
    <property type="molecule type" value="Genomic_DNA"/>
</dbReference>
<dbReference type="RefSeq" id="WP_034556615.1">
    <property type="nucleotide sequence ID" value="NZ_FZML01000003.1"/>
</dbReference>
<evidence type="ECO:0000256" key="1">
    <source>
        <dbReference type="SAM" id="Phobius"/>
    </source>
</evidence>
<dbReference type="EMBL" id="UGJE01000002">
    <property type="protein sequence ID" value="STQ86580.1"/>
    <property type="molecule type" value="Genomic_DNA"/>
</dbReference>
<keyword evidence="1" id="KW-1133">Transmembrane helix</keyword>